<organism evidence="1 2">
    <name type="scientific">Actinacidiphila reveromycinica</name>
    <dbReference type="NCBI Taxonomy" id="659352"/>
    <lineage>
        <taxon>Bacteria</taxon>
        <taxon>Bacillati</taxon>
        <taxon>Actinomycetota</taxon>
        <taxon>Actinomycetes</taxon>
        <taxon>Kitasatosporales</taxon>
        <taxon>Streptomycetaceae</taxon>
        <taxon>Actinacidiphila</taxon>
    </lineage>
</organism>
<gene>
    <name evidence="1" type="ORF">RVR_P193</name>
</gene>
<accession>A0A7U3QW43</accession>
<evidence type="ECO:0000313" key="2">
    <source>
        <dbReference type="Proteomes" id="UP000595703"/>
    </source>
</evidence>
<evidence type="ECO:0000313" key="1">
    <source>
        <dbReference type="EMBL" id="BBG20710.1"/>
    </source>
</evidence>
<name>A0A7U3QW43_9ACTN</name>
<reference evidence="1 2" key="1">
    <citation type="journal article" date="2020" name="Sci. Rep.">
        <title>beta-carboline chemical signals induce reveromycin production through a LuxR family regulator in Streptomyces sp. SN-593.</title>
        <authorList>
            <person name="Panthee S."/>
            <person name="Kito N."/>
            <person name="Hayashi T."/>
            <person name="Shimizu T."/>
            <person name="Ishikawa J."/>
            <person name="Hamamoto H."/>
            <person name="Osada H."/>
            <person name="Takahashi S."/>
        </authorList>
    </citation>
    <scope>NUCLEOTIDE SEQUENCE [LARGE SCALE GENOMIC DNA]</scope>
    <source>
        <strain evidence="1 2">SN-593</strain>
        <plasmid evidence="1 2">pRVR1</plasmid>
    </source>
</reference>
<dbReference type="KEGG" id="arev:RVR_P193"/>
<dbReference type="Proteomes" id="UP000595703">
    <property type="component" value="Plasmid pRVR1"/>
</dbReference>
<protein>
    <submittedName>
        <fullName evidence="1">Uncharacterized protein</fullName>
    </submittedName>
</protein>
<keyword evidence="2" id="KW-1185">Reference proteome</keyword>
<keyword evidence="1" id="KW-0614">Plasmid</keyword>
<proteinExistence type="predicted"/>
<sequence length="107" mass="11914">MKSWNTPDHRIADTDHGTLHFAGDVTLVLADWQLTENAPDADGRVYASIRGWLANGAGSGRPDDRYTQPIQAGRARLVRSELRGRQALTDLAVHIDYYNPGRPYPKT</sequence>
<dbReference type="RefSeq" id="WP_202239863.1">
    <property type="nucleotide sequence ID" value="NZ_AP018366.1"/>
</dbReference>
<dbReference type="AlphaFoldDB" id="A0A7U3QW43"/>
<geneLocation type="plasmid" evidence="1 2">
    <name>pRVR1</name>
</geneLocation>
<dbReference type="EMBL" id="AP018366">
    <property type="protein sequence ID" value="BBG20710.1"/>
    <property type="molecule type" value="Genomic_DNA"/>
</dbReference>